<keyword evidence="6" id="KW-1185">Reference proteome</keyword>
<dbReference type="RefSeq" id="WP_136964177.1">
    <property type="nucleotide sequence ID" value="NZ_CP039690.1"/>
</dbReference>
<dbReference type="EMBL" id="CP039690">
    <property type="protein sequence ID" value="QCI68762.1"/>
    <property type="molecule type" value="Genomic_DNA"/>
</dbReference>
<evidence type="ECO:0000313" key="5">
    <source>
        <dbReference type="EMBL" id="QCI68762.1"/>
    </source>
</evidence>
<dbReference type="NCBIfam" id="TIGR00369">
    <property type="entry name" value="unchar_dom_1"/>
    <property type="match status" value="1"/>
</dbReference>
<dbReference type="AlphaFoldDB" id="A0A4D7BM44"/>
<dbReference type="PANTHER" id="PTHR21660">
    <property type="entry name" value="THIOESTERASE SUPERFAMILY MEMBER-RELATED"/>
    <property type="match status" value="1"/>
</dbReference>
<feature type="compositionally biased region" description="Basic and acidic residues" evidence="3">
    <location>
        <begin position="1"/>
        <end position="20"/>
    </location>
</feature>
<dbReference type="Proteomes" id="UP000298781">
    <property type="component" value="Chromosome"/>
</dbReference>
<dbReference type="PANTHER" id="PTHR21660:SF1">
    <property type="entry name" value="ACYL-COENZYME A THIOESTERASE 13"/>
    <property type="match status" value="1"/>
</dbReference>
<dbReference type="SUPFAM" id="SSF54637">
    <property type="entry name" value="Thioesterase/thiol ester dehydrase-isomerase"/>
    <property type="match status" value="1"/>
</dbReference>
<dbReference type="InterPro" id="IPR003736">
    <property type="entry name" value="PAAI_dom"/>
</dbReference>
<dbReference type="GO" id="GO:0047617">
    <property type="term" value="F:fatty acyl-CoA hydrolase activity"/>
    <property type="evidence" value="ECO:0007669"/>
    <property type="project" value="InterPro"/>
</dbReference>
<accession>A0A4D7BM44</accession>
<dbReference type="InterPro" id="IPR029069">
    <property type="entry name" value="HotDog_dom_sf"/>
</dbReference>
<protein>
    <submittedName>
        <fullName evidence="5">PaaI family thioesterase</fullName>
    </submittedName>
</protein>
<evidence type="ECO:0000256" key="2">
    <source>
        <dbReference type="ARBA" id="ARBA00022801"/>
    </source>
</evidence>
<feature type="domain" description="Thioesterase" evidence="4">
    <location>
        <begin position="58"/>
        <end position="133"/>
    </location>
</feature>
<name>A0A4D7BM44_9HYPH</name>
<dbReference type="InterPro" id="IPR039298">
    <property type="entry name" value="ACOT13"/>
</dbReference>
<dbReference type="OrthoDB" id="9806185at2"/>
<gene>
    <name evidence="5" type="ORF">E8M01_33740</name>
</gene>
<dbReference type="Gene3D" id="3.10.129.10">
    <property type="entry name" value="Hotdog Thioesterase"/>
    <property type="match status" value="1"/>
</dbReference>
<evidence type="ECO:0000313" key="6">
    <source>
        <dbReference type="Proteomes" id="UP000298781"/>
    </source>
</evidence>
<feature type="region of interest" description="Disordered" evidence="3">
    <location>
        <begin position="1"/>
        <end position="22"/>
    </location>
</feature>
<dbReference type="KEGG" id="pstg:E8M01_33740"/>
<keyword evidence="2" id="KW-0378">Hydrolase</keyword>
<evidence type="ECO:0000256" key="3">
    <source>
        <dbReference type="SAM" id="MobiDB-lite"/>
    </source>
</evidence>
<organism evidence="5 6">
    <name type="scientific">Phreatobacter stygius</name>
    <dbReference type="NCBI Taxonomy" id="1940610"/>
    <lineage>
        <taxon>Bacteria</taxon>
        <taxon>Pseudomonadati</taxon>
        <taxon>Pseudomonadota</taxon>
        <taxon>Alphaproteobacteria</taxon>
        <taxon>Hyphomicrobiales</taxon>
        <taxon>Phreatobacteraceae</taxon>
        <taxon>Phreatobacter</taxon>
    </lineage>
</organism>
<dbReference type="CDD" id="cd03443">
    <property type="entry name" value="PaaI_thioesterase"/>
    <property type="match status" value="1"/>
</dbReference>
<evidence type="ECO:0000256" key="1">
    <source>
        <dbReference type="ARBA" id="ARBA00008324"/>
    </source>
</evidence>
<dbReference type="Pfam" id="PF03061">
    <property type="entry name" value="4HBT"/>
    <property type="match status" value="1"/>
</dbReference>
<evidence type="ECO:0000259" key="4">
    <source>
        <dbReference type="Pfam" id="PF03061"/>
    </source>
</evidence>
<sequence>MAADHPRFPPKDPDFEERGRSGFTRQPLMATLGAEIVLVEPGYVEIAMPFAPHILQQHGFVHAGAISAIVDTACGFAAMTLMPRGAGVLTTEFKINLMSPGKGERFIAAGRVVRPGNKLMVTLGECFAETGGTRKLIAMMTATMMVMDTPGIVD</sequence>
<proteinExistence type="inferred from homology"/>
<dbReference type="InterPro" id="IPR006683">
    <property type="entry name" value="Thioestr_dom"/>
</dbReference>
<comment type="similarity">
    <text evidence="1">Belongs to the thioesterase PaaI family.</text>
</comment>
<reference evidence="5 6" key="1">
    <citation type="submission" date="2019-04" db="EMBL/GenBank/DDBJ databases">
        <title>Phreatobacter aquaticus sp. nov.</title>
        <authorList>
            <person name="Choi A."/>
        </authorList>
    </citation>
    <scope>NUCLEOTIDE SEQUENCE [LARGE SCALE GENOMIC DNA]</scope>
    <source>
        <strain evidence="5 6">KCTC 52518</strain>
    </source>
</reference>